<evidence type="ECO:0000256" key="3">
    <source>
        <dbReference type="ARBA" id="ARBA00022840"/>
    </source>
</evidence>
<keyword evidence="7" id="KW-1185">Reference proteome</keyword>
<evidence type="ECO:0000313" key="7">
    <source>
        <dbReference type="Proteomes" id="UP000693970"/>
    </source>
</evidence>
<feature type="domain" description="Pan3 C-terminal knob" evidence="5">
    <location>
        <begin position="436"/>
        <end position="573"/>
    </location>
</feature>
<comment type="caution">
    <text evidence="6">The sequence shown here is derived from an EMBL/GenBank/DDBJ whole genome shotgun (WGS) entry which is preliminary data.</text>
</comment>
<proteinExistence type="predicted"/>
<dbReference type="OrthoDB" id="204958at2759"/>
<dbReference type="GO" id="GO:0008143">
    <property type="term" value="F:poly(A) binding"/>
    <property type="evidence" value="ECO:0007669"/>
    <property type="project" value="TreeGrafter"/>
</dbReference>
<protein>
    <recommendedName>
        <fullName evidence="5">Pan3 C-terminal knob domain-containing protein</fullName>
    </recommendedName>
</protein>
<dbReference type="EMBL" id="JAGRRH010000015">
    <property type="protein sequence ID" value="KAG7356426.1"/>
    <property type="molecule type" value="Genomic_DNA"/>
</dbReference>
<dbReference type="GO" id="GO:0000932">
    <property type="term" value="C:P-body"/>
    <property type="evidence" value="ECO:0007669"/>
    <property type="project" value="TreeGrafter"/>
</dbReference>
<feature type="region of interest" description="Disordered" evidence="4">
    <location>
        <begin position="1"/>
        <end position="170"/>
    </location>
</feature>
<evidence type="ECO:0000256" key="2">
    <source>
        <dbReference type="ARBA" id="ARBA00022741"/>
    </source>
</evidence>
<evidence type="ECO:0000259" key="5">
    <source>
        <dbReference type="Pfam" id="PF18101"/>
    </source>
</evidence>
<dbReference type="InterPro" id="IPR041332">
    <property type="entry name" value="Pan3_CK"/>
</dbReference>
<comment type="subcellular location">
    <subcellularLocation>
        <location evidence="1">Cytoplasm</location>
    </subcellularLocation>
</comment>
<dbReference type="PANTHER" id="PTHR12272">
    <property type="entry name" value="DEADENYLATION COMPLEX SUBUNIT PAN3"/>
    <property type="match status" value="1"/>
</dbReference>
<dbReference type="PANTHER" id="PTHR12272:SF11">
    <property type="entry name" value="PAN2-PAN3 DEADENYLATION COMPLEX SUBUNIT PAN3"/>
    <property type="match status" value="1"/>
</dbReference>
<evidence type="ECO:0000256" key="4">
    <source>
        <dbReference type="SAM" id="MobiDB-lite"/>
    </source>
</evidence>
<accession>A0A9K3PR89</accession>
<feature type="compositionally biased region" description="Low complexity" evidence="4">
    <location>
        <begin position="54"/>
        <end position="76"/>
    </location>
</feature>
<evidence type="ECO:0000313" key="6">
    <source>
        <dbReference type="EMBL" id="KAG7356426.1"/>
    </source>
</evidence>
<evidence type="ECO:0000256" key="1">
    <source>
        <dbReference type="ARBA" id="ARBA00004496"/>
    </source>
</evidence>
<dbReference type="InterPro" id="IPR030844">
    <property type="entry name" value="PAN3"/>
</dbReference>
<dbReference type="GO" id="GO:0000289">
    <property type="term" value="P:nuclear-transcribed mRNA poly(A) tail shortening"/>
    <property type="evidence" value="ECO:0007669"/>
    <property type="project" value="InterPro"/>
</dbReference>
<name>A0A9K3PR89_9STRA</name>
<reference evidence="6" key="2">
    <citation type="submission" date="2021-04" db="EMBL/GenBank/DDBJ databases">
        <authorList>
            <person name="Podell S."/>
        </authorList>
    </citation>
    <scope>NUCLEOTIDE SEQUENCE</scope>
    <source>
        <strain evidence="6">Hildebrandi</strain>
    </source>
</reference>
<dbReference type="GO" id="GO:0031251">
    <property type="term" value="C:PAN complex"/>
    <property type="evidence" value="ECO:0007669"/>
    <property type="project" value="InterPro"/>
</dbReference>
<reference evidence="6" key="1">
    <citation type="journal article" date="2021" name="Sci. Rep.">
        <title>Diploid genomic architecture of Nitzschia inconspicua, an elite biomass production diatom.</title>
        <authorList>
            <person name="Oliver A."/>
            <person name="Podell S."/>
            <person name="Pinowska A."/>
            <person name="Traller J.C."/>
            <person name="Smith S.R."/>
            <person name="McClure R."/>
            <person name="Beliaev A."/>
            <person name="Bohutskyi P."/>
            <person name="Hill E.A."/>
            <person name="Rabines A."/>
            <person name="Zheng H."/>
            <person name="Allen L.Z."/>
            <person name="Kuo A."/>
            <person name="Grigoriev I.V."/>
            <person name="Allen A.E."/>
            <person name="Hazlebeck D."/>
            <person name="Allen E.E."/>
        </authorList>
    </citation>
    <scope>NUCLEOTIDE SEQUENCE</scope>
    <source>
        <strain evidence="6">Hildebrandi</strain>
    </source>
</reference>
<dbReference type="AlphaFoldDB" id="A0A9K3PR89"/>
<keyword evidence="3" id="KW-0067">ATP-binding</keyword>
<gene>
    <name evidence="6" type="ORF">IV203_001112</name>
</gene>
<feature type="compositionally biased region" description="Low complexity" evidence="4">
    <location>
        <begin position="97"/>
        <end position="118"/>
    </location>
</feature>
<sequence length="593" mass="66240">MEHLSTDFGNLGFSSSRGGGGNGSNTGEWPRQQPVPPPQSRNTPPPPQSQYYQRTSSRGSSSSNNMGSSVNRSNGSQDWQQLESDLNAATAKEFVPGHGWSSHQHSSASSVGSNSQGGRSYSDIFGQDHSRDQQQQQQQRQGQDEPAPERTFSTTIPSGPSPPSFRSLHSLGLSDDTWRYYRGLSMEMNRQMDPSDPRHKAIPFPYCNGFCLDPPNPHNARSSFGYPCNTFQVVNREDGKLYCLRRFDNVKSVNPKIAATVMEQWAGLEHPGIATLHQCFVAQRAVFFVHRYIPGVQSMMQLTNPPSFDETVIWSAICQMVAVIRFVHGAGLALRTLDLRHTLVQMDSLRLRVYLNCLGVVDALEFESRKSFQQLQAEDMRNFGRWVLSMVTGTNITAVTDAQTLQNCERYCMQNYSRELRHFILTLIRSQNPPSIMDVSRTLSARLLDDLDGTQLALQRTERALAGEYESGRALRLLLKMGFVNERPENGVNRRWSQSGDCYVLTLFRDYVFHQADGAGNPVMDLGHVVTALNKVDTSDEEKIVLSSRDGKSMMVVSYADVARSLESAYHELVSGSVPPPSVQQQHGQGQLY</sequence>
<dbReference type="Proteomes" id="UP000693970">
    <property type="component" value="Unassembled WGS sequence"/>
</dbReference>
<keyword evidence="2" id="KW-0547">Nucleotide-binding</keyword>
<organism evidence="6 7">
    <name type="scientific">Nitzschia inconspicua</name>
    <dbReference type="NCBI Taxonomy" id="303405"/>
    <lineage>
        <taxon>Eukaryota</taxon>
        <taxon>Sar</taxon>
        <taxon>Stramenopiles</taxon>
        <taxon>Ochrophyta</taxon>
        <taxon>Bacillariophyta</taxon>
        <taxon>Bacillariophyceae</taxon>
        <taxon>Bacillariophycidae</taxon>
        <taxon>Bacillariales</taxon>
        <taxon>Bacillariaceae</taxon>
        <taxon>Nitzschia</taxon>
    </lineage>
</organism>
<dbReference type="Pfam" id="PF18101">
    <property type="entry name" value="Pan3_CK"/>
    <property type="match status" value="1"/>
</dbReference>
<dbReference type="GO" id="GO:0005524">
    <property type="term" value="F:ATP binding"/>
    <property type="evidence" value="ECO:0007669"/>
    <property type="project" value="UniProtKB-KW"/>
</dbReference>
<feature type="compositionally biased region" description="Pro residues" evidence="4">
    <location>
        <begin position="33"/>
        <end position="48"/>
    </location>
</feature>